<keyword evidence="5" id="KW-1133">Transmembrane helix</keyword>
<protein>
    <recommendedName>
        <fullName evidence="11">Torsin-1A-interacting protein 1/2 AAA+ activator domain-containing protein</fullName>
    </recommendedName>
</protein>
<evidence type="ECO:0000256" key="7">
    <source>
        <dbReference type="ARBA" id="ARBA00023180"/>
    </source>
</evidence>
<dbReference type="GeneTree" id="ENSGT00390000012166"/>
<keyword evidence="3" id="KW-0597">Phosphoprotein</keyword>
<organism evidence="12 13">
    <name type="scientific">Myripristis murdjan</name>
    <name type="common">pinecone soldierfish</name>
    <dbReference type="NCBI Taxonomy" id="586833"/>
    <lineage>
        <taxon>Eukaryota</taxon>
        <taxon>Metazoa</taxon>
        <taxon>Chordata</taxon>
        <taxon>Craniata</taxon>
        <taxon>Vertebrata</taxon>
        <taxon>Euteleostomi</taxon>
        <taxon>Actinopterygii</taxon>
        <taxon>Neopterygii</taxon>
        <taxon>Teleostei</taxon>
        <taxon>Neoteleostei</taxon>
        <taxon>Acanthomorphata</taxon>
        <taxon>Holocentriformes</taxon>
        <taxon>Holocentridae</taxon>
        <taxon>Myripristis</taxon>
    </lineage>
</organism>
<keyword evidence="4" id="KW-0812">Transmembrane</keyword>
<name>A0A667Y9A6_9TELE</name>
<dbReference type="InterPro" id="IPR046753">
    <property type="entry name" value="TOIP1/2_C"/>
</dbReference>
<evidence type="ECO:0000313" key="13">
    <source>
        <dbReference type="Proteomes" id="UP000472263"/>
    </source>
</evidence>
<dbReference type="InterPro" id="IPR038599">
    <property type="entry name" value="LAP1C-like_C_sf"/>
</dbReference>
<evidence type="ECO:0000256" key="8">
    <source>
        <dbReference type="ARBA" id="ARBA00023242"/>
    </source>
</evidence>
<dbReference type="PANTHER" id="PTHR18843">
    <property type="entry name" value="TORSIN-1A-INTERACTING PROTEIN"/>
    <property type="match status" value="1"/>
</dbReference>
<feature type="compositionally biased region" description="Polar residues" evidence="10">
    <location>
        <begin position="12"/>
        <end position="21"/>
    </location>
</feature>
<evidence type="ECO:0000256" key="1">
    <source>
        <dbReference type="ARBA" id="ARBA00004259"/>
    </source>
</evidence>
<keyword evidence="13" id="KW-1185">Reference proteome</keyword>
<evidence type="ECO:0000256" key="9">
    <source>
        <dbReference type="ARBA" id="ARBA00037847"/>
    </source>
</evidence>
<sequence>MAEQDTADLKVGSTQSISLSQDPACDESKLKETDCAGDVTEEQSKVINSDSPPTPADGGAEISGTQGTQPTEVEGRGLDNKPDVEKSCSAEHNDRSHGDHRGNALKPDDFSETIGPQEKTPEPTASKATGIPGANVKYWMLVVIVALCSVLLHHLYQSETPPEKKDVRQVDIFLRELEIVKTQFPSQRSELWRRSRIHLARHLQTAQPTEPVSLILTAGTKAEGTLHCLAQALASAFSAALNSSVLHIDGASKANQDSDQVKLDIDSQLRAAFEGDKPVAVVHRFDELPPASTLIFYRYCDHENAAYKKTSLMFTVLLGGEDELPAHLGLSAVEEMVDDQLKKKFLSSSHTIAFDRMDLDKYGGLWSRISHLILPVASEKRIEHDGC</sequence>
<dbReference type="GO" id="GO:0001671">
    <property type="term" value="F:ATPase activator activity"/>
    <property type="evidence" value="ECO:0007669"/>
    <property type="project" value="InterPro"/>
</dbReference>
<dbReference type="PANTHER" id="PTHR18843:SF7">
    <property type="entry name" value="LAMINA-ASSOCIATED POLYPEPTIDE 1B ISOFORM 1-RELATED"/>
    <property type="match status" value="1"/>
</dbReference>
<feature type="region of interest" description="Disordered" evidence="10">
    <location>
        <begin position="1"/>
        <end position="130"/>
    </location>
</feature>
<evidence type="ECO:0000256" key="5">
    <source>
        <dbReference type="ARBA" id="ARBA00022989"/>
    </source>
</evidence>
<evidence type="ECO:0000256" key="3">
    <source>
        <dbReference type="ARBA" id="ARBA00022553"/>
    </source>
</evidence>
<feature type="compositionally biased region" description="Basic and acidic residues" evidence="10">
    <location>
        <begin position="73"/>
        <end position="109"/>
    </location>
</feature>
<comment type="similarity">
    <text evidence="2">Belongs to the TOR1AIP family.</text>
</comment>
<evidence type="ECO:0000256" key="6">
    <source>
        <dbReference type="ARBA" id="ARBA00023136"/>
    </source>
</evidence>
<dbReference type="AlphaFoldDB" id="A0A667Y9A6"/>
<gene>
    <name evidence="12" type="primary">LOC115357859</name>
</gene>
<keyword evidence="8" id="KW-0539">Nucleus</keyword>
<accession>A0A667Y9A6</accession>
<dbReference type="Proteomes" id="UP000472263">
    <property type="component" value="Chromosome 4"/>
</dbReference>
<dbReference type="Pfam" id="PF05609">
    <property type="entry name" value="LAP1_C"/>
    <property type="match status" value="1"/>
</dbReference>
<dbReference type="Ensembl" id="ENSMMDT00005023677.1">
    <property type="protein sequence ID" value="ENSMMDP00005023173.1"/>
    <property type="gene ID" value="ENSMMDG00005011184.1"/>
</dbReference>
<dbReference type="GO" id="GO:0061024">
    <property type="term" value="P:membrane organization"/>
    <property type="evidence" value="ECO:0007669"/>
    <property type="project" value="TreeGrafter"/>
</dbReference>
<evidence type="ECO:0000256" key="4">
    <source>
        <dbReference type="ARBA" id="ARBA00022692"/>
    </source>
</evidence>
<reference evidence="12" key="2">
    <citation type="submission" date="2025-08" db="UniProtKB">
        <authorList>
            <consortium name="Ensembl"/>
        </authorList>
    </citation>
    <scope>IDENTIFICATION</scope>
</reference>
<dbReference type="GO" id="GO:0016020">
    <property type="term" value="C:membrane"/>
    <property type="evidence" value="ECO:0007669"/>
    <property type="project" value="TreeGrafter"/>
</dbReference>
<proteinExistence type="inferred from homology"/>
<dbReference type="InterPro" id="IPR008662">
    <property type="entry name" value="TOIP1/2"/>
</dbReference>
<keyword evidence="6" id="KW-0472">Membrane</keyword>
<reference evidence="12" key="1">
    <citation type="submission" date="2019-06" db="EMBL/GenBank/DDBJ databases">
        <authorList>
            <consortium name="Wellcome Sanger Institute Data Sharing"/>
        </authorList>
    </citation>
    <scope>NUCLEOTIDE SEQUENCE [LARGE SCALE GENOMIC DNA]</scope>
</reference>
<comment type="subcellular location">
    <subcellularLocation>
        <location evidence="9">Endomembrane system</location>
        <topology evidence="9">Single-pass membrane protein</topology>
    </subcellularLocation>
    <subcellularLocation>
        <location evidence="1">Nucleus envelope</location>
    </subcellularLocation>
</comment>
<evidence type="ECO:0000259" key="11">
    <source>
        <dbReference type="Pfam" id="PF05609"/>
    </source>
</evidence>
<feature type="domain" description="Torsin-1A-interacting protein 1/2 AAA+ activator" evidence="11">
    <location>
        <begin position="167"/>
        <end position="387"/>
    </location>
</feature>
<evidence type="ECO:0000313" key="12">
    <source>
        <dbReference type="Ensembl" id="ENSMMDP00005023173.1"/>
    </source>
</evidence>
<keyword evidence="7" id="KW-0325">Glycoprotein</keyword>
<reference evidence="12" key="3">
    <citation type="submission" date="2025-09" db="UniProtKB">
        <authorList>
            <consortium name="Ensembl"/>
        </authorList>
    </citation>
    <scope>IDENTIFICATION</scope>
</reference>
<dbReference type="Gene3D" id="3.40.50.12190">
    <property type="match status" value="1"/>
</dbReference>
<evidence type="ECO:0000256" key="2">
    <source>
        <dbReference type="ARBA" id="ARBA00007860"/>
    </source>
</evidence>
<dbReference type="GO" id="GO:0005635">
    <property type="term" value="C:nuclear envelope"/>
    <property type="evidence" value="ECO:0007669"/>
    <property type="project" value="UniProtKB-SubCell"/>
</dbReference>
<evidence type="ECO:0000256" key="10">
    <source>
        <dbReference type="SAM" id="MobiDB-lite"/>
    </source>
</evidence>